<name>A0A371H2K7_MUCPR</name>
<dbReference type="Proteomes" id="UP000257109">
    <property type="component" value="Unassembled WGS sequence"/>
</dbReference>
<dbReference type="EMBL" id="QJKJ01003753">
    <property type="protein sequence ID" value="RDX97029.1"/>
    <property type="molecule type" value="Genomic_DNA"/>
</dbReference>
<feature type="region of interest" description="Disordered" evidence="1">
    <location>
        <begin position="260"/>
        <end position="317"/>
    </location>
</feature>
<feature type="compositionally biased region" description="Polar residues" evidence="1">
    <location>
        <begin position="288"/>
        <end position="304"/>
    </location>
</feature>
<feature type="compositionally biased region" description="Basic and acidic residues" evidence="1">
    <location>
        <begin position="166"/>
        <end position="178"/>
    </location>
</feature>
<feature type="region of interest" description="Disordered" evidence="1">
    <location>
        <begin position="150"/>
        <end position="182"/>
    </location>
</feature>
<proteinExistence type="predicted"/>
<gene>
    <name evidence="2" type="ORF">CR513_20247</name>
</gene>
<comment type="caution">
    <text evidence="2">The sequence shown here is derived from an EMBL/GenBank/DDBJ whole genome shotgun (WGS) entry which is preliminary data.</text>
</comment>
<accession>A0A371H2K7</accession>
<keyword evidence="3" id="KW-1185">Reference proteome</keyword>
<organism evidence="2 3">
    <name type="scientific">Mucuna pruriens</name>
    <name type="common">Velvet bean</name>
    <name type="synonym">Dolichos pruriens</name>
    <dbReference type="NCBI Taxonomy" id="157652"/>
    <lineage>
        <taxon>Eukaryota</taxon>
        <taxon>Viridiplantae</taxon>
        <taxon>Streptophyta</taxon>
        <taxon>Embryophyta</taxon>
        <taxon>Tracheophyta</taxon>
        <taxon>Spermatophyta</taxon>
        <taxon>Magnoliopsida</taxon>
        <taxon>eudicotyledons</taxon>
        <taxon>Gunneridae</taxon>
        <taxon>Pentapetalae</taxon>
        <taxon>rosids</taxon>
        <taxon>fabids</taxon>
        <taxon>Fabales</taxon>
        <taxon>Fabaceae</taxon>
        <taxon>Papilionoideae</taxon>
        <taxon>50 kb inversion clade</taxon>
        <taxon>NPAAA clade</taxon>
        <taxon>indigoferoid/millettioid clade</taxon>
        <taxon>Phaseoleae</taxon>
        <taxon>Mucuna</taxon>
    </lineage>
</organism>
<evidence type="ECO:0000313" key="3">
    <source>
        <dbReference type="Proteomes" id="UP000257109"/>
    </source>
</evidence>
<protein>
    <submittedName>
        <fullName evidence="2">Uncharacterized protein</fullName>
    </submittedName>
</protein>
<evidence type="ECO:0000313" key="2">
    <source>
        <dbReference type="EMBL" id="RDX97029.1"/>
    </source>
</evidence>
<evidence type="ECO:0000256" key="1">
    <source>
        <dbReference type="SAM" id="MobiDB-lite"/>
    </source>
</evidence>
<sequence length="317" mass="36162">MEVEERHRMAEERHMEALKAAKEREEELHHQLAVVKAIVEKLGRAAASPVVGAQAFWAQPFSKEIDETTIPPNFCKVRQRPTELQTIPRNPTGDLATPFASQFAANKAKHLEAFQKGLRVGQFSDSLELRNPLSMEEIRTRAEKHIEVEEDQADRLEVRQSSSRNTRPENKYPSKPKDYPLTLTPLHEKRAQILRDIYHTHLLKYPKEAKGRRMGANKQEWCEFHKAYATKECRTLQEQIDKLIQEGHLSQYIWRGNKKAPINPKTAKKTGSAKLSPPLEAQAETRPMQGTQSGRSRWSSTSAIRATLGPAQLHVTT</sequence>
<dbReference type="AlphaFoldDB" id="A0A371H2K7"/>
<feature type="non-terminal residue" evidence="2">
    <location>
        <position position="1"/>
    </location>
</feature>
<reference evidence="2" key="1">
    <citation type="submission" date="2018-05" db="EMBL/GenBank/DDBJ databases">
        <title>Draft genome of Mucuna pruriens seed.</title>
        <authorList>
            <person name="Nnadi N.E."/>
            <person name="Vos R."/>
            <person name="Hasami M.H."/>
            <person name="Devisetty U.K."/>
            <person name="Aguiy J.C."/>
        </authorList>
    </citation>
    <scope>NUCLEOTIDE SEQUENCE [LARGE SCALE GENOMIC DNA]</scope>
    <source>
        <strain evidence="2">JCA_2017</strain>
    </source>
</reference>